<keyword evidence="8" id="KW-0732">Signal</keyword>
<feature type="region of interest" description="Disordered" evidence="7">
    <location>
        <begin position="30"/>
        <end position="49"/>
    </location>
</feature>
<dbReference type="Proteomes" id="UP000545493">
    <property type="component" value="Unassembled WGS sequence"/>
</dbReference>
<keyword evidence="12" id="KW-1185">Reference proteome</keyword>
<dbReference type="EMBL" id="JAAOYM010000001">
    <property type="protein sequence ID" value="NIJ10196.1"/>
    <property type="molecule type" value="Genomic_DNA"/>
</dbReference>
<evidence type="ECO:0000256" key="1">
    <source>
        <dbReference type="ARBA" id="ARBA00011073"/>
    </source>
</evidence>
<dbReference type="GO" id="GO:0004252">
    <property type="term" value="F:serine-type endopeptidase activity"/>
    <property type="evidence" value="ECO:0007669"/>
    <property type="project" value="UniProtKB-UniRule"/>
</dbReference>
<dbReference type="PROSITE" id="PS00138">
    <property type="entry name" value="SUBTILASE_SER"/>
    <property type="match status" value="1"/>
</dbReference>
<evidence type="ECO:0000259" key="9">
    <source>
        <dbReference type="Pfam" id="PF00082"/>
    </source>
</evidence>
<dbReference type="GO" id="GO:0006508">
    <property type="term" value="P:proteolysis"/>
    <property type="evidence" value="ECO:0007669"/>
    <property type="project" value="UniProtKB-KW"/>
</dbReference>
<dbReference type="Pfam" id="PF00082">
    <property type="entry name" value="Peptidase_S8"/>
    <property type="match status" value="1"/>
</dbReference>
<feature type="active site" description="Charge relay system" evidence="5">
    <location>
        <position position="549"/>
    </location>
</feature>
<dbReference type="InterPro" id="IPR000209">
    <property type="entry name" value="Peptidase_S8/S53_dom"/>
</dbReference>
<keyword evidence="2 5" id="KW-0645">Protease</keyword>
<sequence length="1073" mass="111555">MTKRRWLRRAGVTTAVTVVAAATTFGLGAAPVFGQQDRPPGPGDERQLDEQDRMLVEQAERAGKTRVTLLVAAQRGRADAAAGELRSIGGVVRSTDAKLDYLKVTVPIEEAERAPKLRSVAAVDVDGLIRRDEPAPVGATDPLPQPAPDADTPRANPYLPTQDTNAAQFGERFPFWDGRGTTIAVLDTGVDLEHPALATTSTGKRKIVDWYTANSPTSGDGTWVRLSAEPVSGAFTSDGREWVAPAGSHRFGLFSEVAGDLGSAQSETGGDVNRDGDSADSWGVLLDTETAAVRVDLDGDGDFTDERPMTDYKNDHDVGFFGVDNPATGVLDRVPFVVQTDQPGYVNIGIAGAAHGSHVAGIAAGNDLFGGAMDGAAPGARLMSVKVCLTTPSCTASGLIDGVVYAATNGADVVNISIGGLPALNDGNNARAELYNRVIETYNVQLFISAGNSGAGANSVGDPSVATDAVSVGSYITDDTWLSNYGSASPRPESLHPFSSRGPREDGGFKPNLVAPGAAVSTIPRWQEGSPVPGTYELPAGYGMFNGTSMAAPQATGAAALLVSAYKATHKGNRPPVATLRSALASTARFVDGVPAYAQGAGLIDTFRALTSLRGERQQTVVTSVPVNTVLSDQLATPDTGVGIHDREGVTVGKAYTRTYTLTRTTGPDRSPRYRVSWVGNDGTFAAPRSVRLPLNQPVKLNVRVNPTSAGTHSALLRLDDPRTVGIDVQTMNTVFAPLDFTEDNGFTATASGTIQRNQVGSVFVRVPEGTSSLRIDMAAGGPPDAGQVRFVRYDPTGVPVDSTSSLVCYNPDAGGGCPTGSATSRVVTDPMPGVWELVVEARRTSDTDSAPWRLTAAVQGTTISPDPDVLGEAVQGEPVAREYTVTNTLGEFTGRLTGGPLDSARVARPTIADGESQSYELTVPQGATELTATIGGTSDGGADLDLIVYDCTSGTCELAGFSADGDSEESVTVSDPAPGAWRVLVDGYAVPAGSTEYDYLDLFAAPGLGEVKVTDADAARPTGSTWTVPGEVTANGQPGDGRVLRGLVTVRTADDQRVGSGVVIVESVTPST</sequence>
<dbReference type="InterPro" id="IPR023828">
    <property type="entry name" value="Peptidase_S8_Ser-AS"/>
</dbReference>
<dbReference type="AlphaFoldDB" id="A0A7X5ZP82"/>
<dbReference type="InterPro" id="IPR050131">
    <property type="entry name" value="Peptidase_S8_subtilisin-like"/>
</dbReference>
<dbReference type="PANTHER" id="PTHR43806:SF11">
    <property type="entry name" value="CEREVISIN-RELATED"/>
    <property type="match status" value="1"/>
</dbReference>
<dbReference type="Pfam" id="PF04151">
    <property type="entry name" value="PPC"/>
    <property type="match status" value="1"/>
</dbReference>
<dbReference type="SUPFAM" id="SSF52743">
    <property type="entry name" value="Subtilisin-like"/>
    <property type="match status" value="1"/>
</dbReference>
<feature type="signal peptide" evidence="8">
    <location>
        <begin position="1"/>
        <end position="29"/>
    </location>
</feature>
<keyword evidence="3 5" id="KW-0378">Hydrolase</keyword>
<evidence type="ECO:0000256" key="8">
    <source>
        <dbReference type="SAM" id="SignalP"/>
    </source>
</evidence>
<evidence type="ECO:0000256" key="2">
    <source>
        <dbReference type="ARBA" id="ARBA00022670"/>
    </source>
</evidence>
<dbReference type="InterPro" id="IPR023827">
    <property type="entry name" value="Peptidase_S8_Asp-AS"/>
</dbReference>
<dbReference type="PROSITE" id="PS51892">
    <property type="entry name" value="SUBTILASE"/>
    <property type="match status" value="1"/>
</dbReference>
<organism evidence="11 12">
    <name type="scientific">Saccharomonospora amisosensis</name>
    <dbReference type="NCBI Taxonomy" id="1128677"/>
    <lineage>
        <taxon>Bacteria</taxon>
        <taxon>Bacillati</taxon>
        <taxon>Actinomycetota</taxon>
        <taxon>Actinomycetes</taxon>
        <taxon>Pseudonocardiales</taxon>
        <taxon>Pseudonocardiaceae</taxon>
        <taxon>Saccharomonospora</taxon>
    </lineage>
</organism>
<dbReference type="PRINTS" id="PR00723">
    <property type="entry name" value="SUBTILISIN"/>
</dbReference>
<dbReference type="PANTHER" id="PTHR43806">
    <property type="entry name" value="PEPTIDASE S8"/>
    <property type="match status" value="1"/>
</dbReference>
<comment type="caution">
    <text evidence="11">The sequence shown here is derived from an EMBL/GenBank/DDBJ whole genome shotgun (WGS) entry which is preliminary data.</text>
</comment>
<evidence type="ECO:0000256" key="7">
    <source>
        <dbReference type="SAM" id="MobiDB-lite"/>
    </source>
</evidence>
<dbReference type="Gene3D" id="3.40.50.200">
    <property type="entry name" value="Peptidase S8/S53 domain"/>
    <property type="match status" value="2"/>
</dbReference>
<evidence type="ECO:0000256" key="5">
    <source>
        <dbReference type="PROSITE-ProRule" id="PRU01240"/>
    </source>
</evidence>
<evidence type="ECO:0000256" key="3">
    <source>
        <dbReference type="ARBA" id="ARBA00022801"/>
    </source>
</evidence>
<evidence type="ECO:0000256" key="4">
    <source>
        <dbReference type="ARBA" id="ARBA00022825"/>
    </source>
</evidence>
<reference evidence="11 12" key="1">
    <citation type="submission" date="2020-03" db="EMBL/GenBank/DDBJ databases">
        <title>Sequencing the genomes of 1000 actinobacteria strains.</title>
        <authorList>
            <person name="Klenk H.-P."/>
        </authorList>
    </citation>
    <scope>NUCLEOTIDE SEQUENCE [LARGE SCALE GENOMIC DNA]</scope>
    <source>
        <strain evidence="11 12">DSM 45685</strain>
    </source>
</reference>
<dbReference type="InterPro" id="IPR007280">
    <property type="entry name" value="Peptidase_C_arc/bac"/>
</dbReference>
<evidence type="ECO:0000313" key="12">
    <source>
        <dbReference type="Proteomes" id="UP000545493"/>
    </source>
</evidence>
<feature type="active site" description="Charge relay system" evidence="5">
    <location>
        <position position="187"/>
    </location>
</feature>
<dbReference type="InterPro" id="IPR036852">
    <property type="entry name" value="Peptidase_S8/S53_dom_sf"/>
</dbReference>
<dbReference type="PROSITE" id="PS00136">
    <property type="entry name" value="SUBTILASE_ASP"/>
    <property type="match status" value="1"/>
</dbReference>
<evidence type="ECO:0000256" key="6">
    <source>
        <dbReference type="RuleBase" id="RU003355"/>
    </source>
</evidence>
<evidence type="ECO:0000259" key="10">
    <source>
        <dbReference type="Pfam" id="PF04151"/>
    </source>
</evidence>
<feature type="region of interest" description="Disordered" evidence="7">
    <location>
        <begin position="132"/>
        <end position="157"/>
    </location>
</feature>
<feature type="domain" description="Peptidase C-terminal archaeal/bacterial" evidence="10">
    <location>
        <begin position="917"/>
        <end position="988"/>
    </location>
</feature>
<dbReference type="InterPro" id="IPR015500">
    <property type="entry name" value="Peptidase_S8_subtilisin-rel"/>
</dbReference>
<protein>
    <submittedName>
        <fullName evidence="11">Subtilisin family serine protease</fullName>
    </submittedName>
</protein>
<evidence type="ECO:0000313" key="11">
    <source>
        <dbReference type="EMBL" id="NIJ10196.1"/>
    </source>
</evidence>
<keyword evidence="4 5" id="KW-0720">Serine protease</keyword>
<accession>A0A7X5ZP82</accession>
<name>A0A7X5ZP82_9PSEU</name>
<feature type="active site" description="Charge relay system" evidence="5">
    <location>
        <position position="355"/>
    </location>
</feature>
<dbReference type="InterPro" id="IPR022398">
    <property type="entry name" value="Peptidase_S8_His-AS"/>
</dbReference>
<feature type="domain" description="Peptidase S8/S53" evidence="9">
    <location>
        <begin position="178"/>
        <end position="602"/>
    </location>
</feature>
<proteinExistence type="inferred from homology"/>
<dbReference type="Gene3D" id="2.60.120.380">
    <property type="match status" value="1"/>
</dbReference>
<comment type="similarity">
    <text evidence="1 5 6">Belongs to the peptidase S8 family.</text>
</comment>
<dbReference type="PROSITE" id="PS00137">
    <property type="entry name" value="SUBTILASE_HIS"/>
    <property type="match status" value="1"/>
</dbReference>
<feature type="chain" id="PRO_5039719226" evidence="8">
    <location>
        <begin position="30"/>
        <end position="1073"/>
    </location>
</feature>
<gene>
    <name evidence="11" type="ORF">FHU38_000540</name>
</gene>